<dbReference type="InterPro" id="IPR011990">
    <property type="entry name" value="TPR-like_helical_dom_sf"/>
</dbReference>
<feature type="compositionally biased region" description="Polar residues" evidence="2">
    <location>
        <begin position="51"/>
        <end position="67"/>
    </location>
</feature>
<feature type="compositionally biased region" description="Low complexity" evidence="2">
    <location>
        <begin position="798"/>
        <end position="809"/>
    </location>
</feature>
<feature type="compositionally biased region" description="Polar residues" evidence="2">
    <location>
        <begin position="308"/>
        <end position="328"/>
    </location>
</feature>
<feature type="transmembrane region" description="Helical" evidence="3">
    <location>
        <begin position="1465"/>
        <end position="1483"/>
    </location>
</feature>
<dbReference type="Gramene" id="CMG180CT">
    <property type="protein sequence ID" value="CMG180CT"/>
    <property type="gene ID" value="CMG180C"/>
</dbReference>
<feature type="region of interest" description="Disordered" evidence="2">
    <location>
        <begin position="241"/>
        <end position="406"/>
    </location>
</feature>
<dbReference type="Pfam" id="PF08238">
    <property type="entry name" value="Sel1"/>
    <property type="match status" value="9"/>
</dbReference>
<protein>
    <submittedName>
        <fullName evidence="4">Similar to key negative regulator of the Notch pathway SEL1L</fullName>
    </submittedName>
</protein>
<dbReference type="PANTHER" id="PTHR11102:SF147">
    <property type="entry name" value="SEL1L ADAPTOR SUBUNIT OF ERAD E3 UBIQUITIN LIGASE"/>
    <property type="match status" value="1"/>
</dbReference>
<dbReference type="InterPro" id="IPR050767">
    <property type="entry name" value="Sel1_AlgK"/>
</dbReference>
<dbReference type="STRING" id="280699.M1VGA3"/>
<keyword evidence="3" id="KW-1133">Transmembrane helix</keyword>
<evidence type="ECO:0000256" key="2">
    <source>
        <dbReference type="SAM" id="MobiDB-lite"/>
    </source>
</evidence>
<dbReference type="PANTHER" id="PTHR11102">
    <property type="entry name" value="SEL-1-LIKE PROTEIN"/>
    <property type="match status" value="1"/>
</dbReference>
<sequence>METLFSSCKLWKRWRLFIHRKFWLGVILWVVLCNLGAAQAHQREMREESVTKSPSIPQTSASPTIQGRGSLIRPSVVQSAAWQTHWRSSDSSAATDTSNVNASRGSDSNLFMQRRTFGVSAASWTTWKPTLSSLASTEAITTGSVEHAKHLESSSWPKRTRDEAPQANAVVHGARNAPAADSEKQQAQPSVSLVAIQLPADSTAADTIDSTVSGTVHPTAGDETESSSVVVAATQVSAMDPFPKDVAQERSRSEQLLGSAPGASWSYDPESKPKASLEAAGLESPRAIDNSDSPESTVDAGSPMEIRSSLSESFRITDTQQAVNTTYGVSERNRTPNTATDSKQGPDATLWTQQERLGEGYKQQQQQEQQQQQQQQQHMEQHQHQQMPLPLDQRLPDPKPSILPPEDALLHMLGWPLDASILEEPTPEPVESAAPAPETDAHPAGVAWQAIQVIHQVLRLEEELRQLIPAPQTASALEGWWPELRERATSEVLRLTTRLQLHRVQVESLRITDRIAALTDEQPLREVQDLRERLQLFGKELNASFAAMMTLLDKGEQHPLALSLPQGRKPTAFQQLRQQLTRWHLDLYAEQMLLVSKLSATDTIAGERPRAPSRSRANVKDERAAPELLSGVQGSASAASEASQDVHGAEEPQEASSLKRFSMPTVQPEAQQRPVPSWISEVEALWRTQANVTAIVALLETTAATAESPDCFLASSVLARLYWSGDSVYGLKPNRTRATYHLERAVASGQADAHDLVATLLLWSSTTTAEHGSIPLGYAAAWRSAQSSVPHAGSKTPSSSSSSSSSTSTGERDRVAALLHWHRAANDGHPRAQLALAFRYLYGIGGLPENCEQAVRFYRLAAAYLGQVDDDHHENDDGILRPTSSSRERASKNPMHPLADGQLDFTGTFSERGWFASQRLPLESFRLSLQDAQRIRRFAKRAPALWQRTAAATLAHEPAAAGLGSASWQPLDRPRRWLPDWLASLQQIAAARRNTPPELLETKPRFALETSMTLLPQVHADERELIQYYRHAADRGDVRAQVALGHVLLTGMAGHAPDYGRALQYLTRAAQTGDPHAHVLLASMYLHGLGVAPSNESALWHYRVAAARGEPSALNALGQLHRWGIAVERDEHEAARLFRAAAAHGYSEAKYNLGLLYLSGAGVDRRDERQALVCMVEAARAGHRRAIWKAAALMQAGIAPSACVDIALSFRRVAEEAPLVRRSLERAQYLLELSGLVTTARLSRTRPRMLSRAVKAALVDEALWNVVQAAWAGVEVAQYNAAILLDAWMQDEQRALSFWLLASLNGQRQAMVAAGDLLYRWQEQQAASGDKSQVWFNEEVAAPSDPISAWMFYRQAAELGTAEALFNLGYLHLRGRGGAPRDLHLAERYLETARVVDAKEAWLASTLVLAWLQLERWQESVRWWRWRWLLSPWQRLLRYLQYVAVPSRRPAWARLSVVSGHRGELRGSLLVLLFIAIAAKWYLRRRRRRRRLARDPYPAQARNPLIRPMHTMQHMHQE</sequence>
<dbReference type="eggNOG" id="KOG1550">
    <property type="taxonomic scope" value="Eukaryota"/>
</dbReference>
<organism evidence="4 5">
    <name type="scientific">Cyanidioschyzon merolae (strain NIES-3377 / 10D)</name>
    <name type="common">Unicellular red alga</name>
    <dbReference type="NCBI Taxonomy" id="280699"/>
    <lineage>
        <taxon>Eukaryota</taxon>
        <taxon>Rhodophyta</taxon>
        <taxon>Bangiophyceae</taxon>
        <taxon>Cyanidiales</taxon>
        <taxon>Cyanidiaceae</taxon>
        <taxon>Cyanidioschyzon</taxon>
    </lineage>
</organism>
<evidence type="ECO:0000256" key="3">
    <source>
        <dbReference type="SAM" id="Phobius"/>
    </source>
</evidence>
<gene>
    <name evidence="4" type="ORF">CYME_CMG180C</name>
</gene>
<dbReference type="EMBL" id="AP006489">
    <property type="protein sequence ID" value="BAM79678.1"/>
    <property type="molecule type" value="Genomic_DNA"/>
</dbReference>
<dbReference type="SUPFAM" id="SSF81901">
    <property type="entry name" value="HCP-like"/>
    <property type="match status" value="3"/>
</dbReference>
<evidence type="ECO:0000313" key="5">
    <source>
        <dbReference type="Proteomes" id="UP000007014"/>
    </source>
</evidence>
<evidence type="ECO:0000313" key="4">
    <source>
        <dbReference type="EMBL" id="BAM79678.1"/>
    </source>
</evidence>
<reference evidence="4 5" key="1">
    <citation type="journal article" date="2004" name="Nature">
        <title>Genome sequence of the ultrasmall unicellular red alga Cyanidioschyzon merolae 10D.</title>
        <authorList>
            <person name="Matsuzaki M."/>
            <person name="Misumi O."/>
            <person name="Shin-i T."/>
            <person name="Maruyama S."/>
            <person name="Takahara M."/>
            <person name="Miyagishima S."/>
            <person name="Mori T."/>
            <person name="Nishida K."/>
            <person name="Yagisawa F."/>
            <person name="Nishida K."/>
            <person name="Yoshida Y."/>
            <person name="Nishimura Y."/>
            <person name="Nakao S."/>
            <person name="Kobayashi T."/>
            <person name="Momoyama Y."/>
            <person name="Higashiyama T."/>
            <person name="Minoda A."/>
            <person name="Sano M."/>
            <person name="Nomoto H."/>
            <person name="Oishi K."/>
            <person name="Hayashi H."/>
            <person name="Ohta F."/>
            <person name="Nishizaka S."/>
            <person name="Haga S."/>
            <person name="Miura S."/>
            <person name="Morishita T."/>
            <person name="Kabeya Y."/>
            <person name="Terasawa K."/>
            <person name="Suzuki Y."/>
            <person name="Ishii Y."/>
            <person name="Asakawa S."/>
            <person name="Takano H."/>
            <person name="Ohta N."/>
            <person name="Kuroiwa H."/>
            <person name="Tanaka K."/>
            <person name="Shimizu N."/>
            <person name="Sugano S."/>
            <person name="Sato N."/>
            <person name="Nozaki H."/>
            <person name="Ogasawara N."/>
            <person name="Kohara Y."/>
            <person name="Kuroiwa T."/>
        </authorList>
    </citation>
    <scope>NUCLEOTIDE SEQUENCE [LARGE SCALE GENOMIC DNA]</scope>
    <source>
        <strain evidence="4 5">10D</strain>
    </source>
</reference>
<dbReference type="KEGG" id="cme:CYME_CMG180C"/>
<feature type="compositionally biased region" description="Basic and acidic residues" evidence="2">
    <location>
        <begin position="242"/>
        <end position="253"/>
    </location>
</feature>
<feature type="region of interest" description="Disordered" evidence="2">
    <location>
        <begin position="604"/>
        <end position="672"/>
    </location>
</feature>
<evidence type="ECO:0000256" key="1">
    <source>
        <dbReference type="ARBA" id="ARBA00038101"/>
    </source>
</evidence>
<dbReference type="Gene3D" id="1.25.40.10">
    <property type="entry name" value="Tetratricopeptide repeat domain"/>
    <property type="match status" value="2"/>
</dbReference>
<dbReference type="OrthoDB" id="27934at2759"/>
<dbReference type="GeneID" id="16993159"/>
<keyword evidence="3" id="KW-0812">Transmembrane</keyword>
<dbReference type="GO" id="GO:0005789">
    <property type="term" value="C:endoplasmic reticulum membrane"/>
    <property type="evidence" value="ECO:0007669"/>
    <property type="project" value="TreeGrafter"/>
</dbReference>
<keyword evidence="3" id="KW-0472">Membrane</keyword>
<comment type="similarity">
    <text evidence="1">Belongs to the sel-1 family.</text>
</comment>
<dbReference type="RefSeq" id="XP_005535964.1">
    <property type="nucleotide sequence ID" value="XM_005535907.1"/>
</dbReference>
<name>M1VGA3_CYAM1</name>
<dbReference type="Proteomes" id="UP000007014">
    <property type="component" value="Chromosome 7"/>
</dbReference>
<dbReference type="InterPro" id="IPR006597">
    <property type="entry name" value="Sel1-like"/>
</dbReference>
<feature type="region of interest" description="Disordered" evidence="2">
    <location>
        <begin position="871"/>
        <end position="901"/>
    </location>
</feature>
<accession>M1VGA3</accession>
<dbReference type="HOGENOM" id="CLU_247894_0_0_1"/>
<feature type="region of interest" description="Disordered" evidence="2">
    <location>
        <begin position="46"/>
        <end position="68"/>
    </location>
</feature>
<feature type="region of interest" description="Disordered" evidence="2">
    <location>
        <begin position="789"/>
        <end position="809"/>
    </location>
</feature>
<dbReference type="SMART" id="SM00671">
    <property type="entry name" value="SEL1"/>
    <property type="match status" value="8"/>
</dbReference>
<proteinExistence type="inferred from homology"/>
<reference evidence="4 5" key="2">
    <citation type="journal article" date="2007" name="BMC Biol.">
        <title>A 100%-complete sequence reveals unusually simple genomic features in the hot-spring red alga Cyanidioschyzon merolae.</title>
        <authorList>
            <person name="Nozaki H."/>
            <person name="Takano H."/>
            <person name="Misumi O."/>
            <person name="Terasawa K."/>
            <person name="Matsuzaki M."/>
            <person name="Maruyama S."/>
            <person name="Nishida K."/>
            <person name="Yagisawa F."/>
            <person name="Yoshida Y."/>
            <person name="Fujiwara T."/>
            <person name="Takio S."/>
            <person name="Tamura K."/>
            <person name="Chung S.J."/>
            <person name="Nakamura S."/>
            <person name="Kuroiwa H."/>
            <person name="Tanaka K."/>
            <person name="Sato N."/>
            <person name="Kuroiwa T."/>
        </authorList>
    </citation>
    <scope>NUCLEOTIDE SEQUENCE [LARGE SCALE GENOMIC DNA]</scope>
    <source>
        <strain evidence="4 5">10D</strain>
    </source>
</reference>
<dbReference type="GO" id="GO:0036503">
    <property type="term" value="P:ERAD pathway"/>
    <property type="evidence" value="ECO:0007669"/>
    <property type="project" value="TreeGrafter"/>
</dbReference>
<keyword evidence="5" id="KW-1185">Reference proteome</keyword>
<feature type="compositionally biased region" description="Low complexity" evidence="2">
    <location>
        <begin position="363"/>
        <end position="378"/>
    </location>
</feature>